<dbReference type="AlphaFoldDB" id="A0A1M6JL16"/>
<dbReference type="Pfam" id="PF02518">
    <property type="entry name" value="HATPase_c"/>
    <property type="match status" value="1"/>
</dbReference>
<dbReference type="RefSeq" id="WP_073319931.1">
    <property type="nucleotide sequence ID" value="NZ_FQYP01000009.1"/>
</dbReference>
<dbReference type="CDD" id="cd16917">
    <property type="entry name" value="HATPase_UhpB-NarQ-NarX-like"/>
    <property type="match status" value="1"/>
</dbReference>
<evidence type="ECO:0000313" key="10">
    <source>
        <dbReference type="EMBL" id="SHJ47386.1"/>
    </source>
</evidence>
<dbReference type="InterPro" id="IPR050482">
    <property type="entry name" value="Sensor_HK_TwoCompSys"/>
</dbReference>
<evidence type="ECO:0000256" key="1">
    <source>
        <dbReference type="ARBA" id="ARBA00000085"/>
    </source>
</evidence>
<keyword evidence="11" id="KW-1185">Reference proteome</keyword>
<comment type="catalytic activity">
    <reaction evidence="1">
        <text>ATP + protein L-histidine = ADP + protein N-phospho-L-histidine.</text>
        <dbReference type="EC" id="2.7.13.3"/>
    </reaction>
</comment>
<dbReference type="Gene3D" id="1.25.40.10">
    <property type="entry name" value="Tetratricopeptide repeat domain"/>
    <property type="match status" value="2"/>
</dbReference>
<dbReference type="InterPro" id="IPR003594">
    <property type="entry name" value="HATPase_dom"/>
</dbReference>
<feature type="transmembrane region" description="Helical" evidence="8">
    <location>
        <begin position="438"/>
        <end position="457"/>
    </location>
</feature>
<dbReference type="STRING" id="570521.SAMN04488508_109124"/>
<dbReference type="GO" id="GO:0004673">
    <property type="term" value="F:protein histidine kinase activity"/>
    <property type="evidence" value="ECO:0007669"/>
    <property type="project" value="UniProtKB-EC"/>
</dbReference>
<accession>A0A1M6JL16</accession>
<dbReference type="OrthoDB" id="977000at2"/>
<feature type="domain" description="Histidine kinase/HSP90-like ATPase" evidence="9">
    <location>
        <begin position="575"/>
        <end position="661"/>
    </location>
</feature>
<dbReference type="InterPro" id="IPR011990">
    <property type="entry name" value="TPR-like_helical_dom_sf"/>
</dbReference>
<dbReference type="InterPro" id="IPR036890">
    <property type="entry name" value="HATPase_C_sf"/>
</dbReference>
<dbReference type="PANTHER" id="PTHR24421">
    <property type="entry name" value="NITRATE/NITRITE SENSOR PROTEIN NARX-RELATED"/>
    <property type="match status" value="1"/>
</dbReference>
<keyword evidence="8" id="KW-1133">Transmembrane helix</keyword>
<evidence type="ECO:0000256" key="4">
    <source>
        <dbReference type="ARBA" id="ARBA00022777"/>
    </source>
</evidence>
<proteinExistence type="predicted"/>
<keyword evidence="3" id="KW-0808">Transferase</keyword>
<evidence type="ECO:0000256" key="6">
    <source>
        <dbReference type="PROSITE-ProRule" id="PRU00339"/>
    </source>
</evidence>
<dbReference type="InterPro" id="IPR019734">
    <property type="entry name" value="TPR_rpt"/>
</dbReference>
<evidence type="ECO:0000313" key="11">
    <source>
        <dbReference type="Proteomes" id="UP000184432"/>
    </source>
</evidence>
<name>A0A1M6JL16_9FLAO</name>
<evidence type="ECO:0000259" key="9">
    <source>
        <dbReference type="Pfam" id="PF02518"/>
    </source>
</evidence>
<keyword evidence="8" id="KW-0812">Transmembrane</keyword>
<protein>
    <recommendedName>
        <fullName evidence="2">histidine kinase</fullName>
        <ecNumber evidence="2">2.7.13.3</ecNumber>
    </recommendedName>
</protein>
<keyword evidence="4" id="KW-0418">Kinase</keyword>
<evidence type="ECO:0000256" key="8">
    <source>
        <dbReference type="SAM" id="Phobius"/>
    </source>
</evidence>
<keyword evidence="6" id="KW-0802">TPR repeat</keyword>
<dbReference type="EC" id="2.7.13.3" evidence="2"/>
<sequence>MLQRLACLLLIVCVFFSCKDTDPTPRVDAAITQLDVIDELIEQTEDKNKSKEEKKKLLRELDSLVSKLPDNSNKIHKHRELALIYYYLEDYVNFKAISEKALDLSISIGDSLGIAKSYLSLGIYYRNFQNNTIAYKNFYQAEKICSLIKKNNDVRFTHGNILVNLAQIKRRAKDYSKSEAYTIAAIKQFHLSGNKEYIPICYSNLGSIAKYLGRYEEAIAYHKKAMQFDVNSDREIRQILISLNNIGVTYKSQQKYDQAKEAFHTALSYKDFLKKDRKRYALLTDNLAYAKFLSNDLENIPKLFYKALNIRDSIGDKNGLTTNNLHLAEYFQSIGKNGISKKYANQAVYLAKELNHNEELLQAYQILSKVSNAKEGLQYAEAYIQLNDSLVKEERLFRDKIARIQFETEEKEQQIVEKEAQIVEKEAQITTVENRNTIYLLGILLLLMGIGFAIYFFKQRTKYLAQQNQMVQFQASYETETRISKRLHDDLGNDIFQVMLQYQNDPHDSKILERLNATYAKARDISRENNEFDIDESFPEELSDMLKNYTKNGIQLLVRGLDKIDWQGFEAPVKITVYRVLQELMTNMQKHSQASMVVLVFNQDNNTLHIKYTDNGVGIDKTQLQSKNGLHNTEKRIRAIDGTLIFESEKEKGFKADIKIPA</sequence>
<evidence type="ECO:0000256" key="5">
    <source>
        <dbReference type="ARBA" id="ARBA00023012"/>
    </source>
</evidence>
<dbReference type="GO" id="GO:0000160">
    <property type="term" value="P:phosphorelay signal transduction system"/>
    <property type="evidence" value="ECO:0007669"/>
    <property type="project" value="UniProtKB-KW"/>
</dbReference>
<dbReference type="PROSITE" id="PS51257">
    <property type="entry name" value="PROKAR_LIPOPROTEIN"/>
    <property type="match status" value="1"/>
</dbReference>
<dbReference type="SUPFAM" id="SSF48452">
    <property type="entry name" value="TPR-like"/>
    <property type="match status" value="2"/>
</dbReference>
<dbReference type="Proteomes" id="UP000184432">
    <property type="component" value="Unassembled WGS sequence"/>
</dbReference>
<dbReference type="EMBL" id="FQYP01000009">
    <property type="protein sequence ID" value="SHJ47386.1"/>
    <property type="molecule type" value="Genomic_DNA"/>
</dbReference>
<feature type="coiled-coil region" evidence="7">
    <location>
        <begin position="401"/>
        <end position="435"/>
    </location>
</feature>
<gene>
    <name evidence="10" type="ORF">SAMN04488508_109124</name>
</gene>
<dbReference type="Gene3D" id="3.30.565.10">
    <property type="entry name" value="Histidine kinase-like ATPase, C-terminal domain"/>
    <property type="match status" value="1"/>
</dbReference>
<keyword evidence="8" id="KW-0472">Membrane</keyword>
<dbReference type="SMART" id="SM00028">
    <property type="entry name" value="TPR"/>
    <property type="match status" value="4"/>
</dbReference>
<dbReference type="Pfam" id="PF13181">
    <property type="entry name" value="TPR_8"/>
    <property type="match status" value="1"/>
</dbReference>
<dbReference type="Pfam" id="PF13424">
    <property type="entry name" value="TPR_12"/>
    <property type="match status" value="1"/>
</dbReference>
<evidence type="ECO:0000256" key="2">
    <source>
        <dbReference type="ARBA" id="ARBA00012438"/>
    </source>
</evidence>
<keyword evidence="7" id="KW-0175">Coiled coil</keyword>
<reference evidence="11" key="1">
    <citation type="submission" date="2016-11" db="EMBL/GenBank/DDBJ databases">
        <authorList>
            <person name="Varghese N."/>
            <person name="Submissions S."/>
        </authorList>
    </citation>
    <scope>NUCLEOTIDE SEQUENCE [LARGE SCALE GENOMIC DNA]</scope>
    <source>
        <strain evidence="11">DSM 22623</strain>
    </source>
</reference>
<dbReference type="PANTHER" id="PTHR24421:SF10">
    <property type="entry name" value="NITRATE_NITRITE SENSOR PROTEIN NARQ"/>
    <property type="match status" value="1"/>
</dbReference>
<dbReference type="SUPFAM" id="SSF55874">
    <property type="entry name" value="ATPase domain of HSP90 chaperone/DNA topoisomerase II/histidine kinase"/>
    <property type="match status" value="1"/>
</dbReference>
<feature type="repeat" description="TPR" evidence="6">
    <location>
        <begin position="199"/>
        <end position="232"/>
    </location>
</feature>
<keyword evidence="5" id="KW-0902">Two-component regulatory system</keyword>
<evidence type="ECO:0000256" key="3">
    <source>
        <dbReference type="ARBA" id="ARBA00022679"/>
    </source>
</evidence>
<organism evidence="10 11">
    <name type="scientific">Aquimarina spongiae</name>
    <dbReference type="NCBI Taxonomy" id="570521"/>
    <lineage>
        <taxon>Bacteria</taxon>
        <taxon>Pseudomonadati</taxon>
        <taxon>Bacteroidota</taxon>
        <taxon>Flavobacteriia</taxon>
        <taxon>Flavobacteriales</taxon>
        <taxon>Flavobacteriaceae</taxon>
        <taxon>Aquimarina</taxon>
    </lineage>
</organism>
<feature type="coiled-coil region" evidence="7">
    <location>
        <begin position="34"/>
        <end position="67"/>
    </location>
</feature>
<evidence type="ECO:0000256" key="7">
    <source>
        <dbReference type="SAM" id="Coils"/>
    </source>
</evidence>
<dbReference type="PROSITE" id="PS50005">
    <property type="entry name" value="TPR"/>
    <property type="match status" value="1"/>
</dbReference>